<keyword evidence="2" id="KW-0812">Transmembrane</keyword>
<dbReference type="AlphaFoldDB" id="A0AAD2K0N1"/>
<reference evidence="4" key="1">
    <citation type="submission" date="2023-11" db="EMBL/GenBank/DDBJ databases">
        <authorList>
            <person name="De Vega J J."/>
            <person name="De Vega J J."/>
        </authorList>
    </citation>
    <scope>NUCLEOTIDE SEQUENCE</scope>
</reference>
<evidence type="ECO:0000256" key="2">
    <source>
        <dbReference type="SAM" id="Phobius"/>
    </source>
</evidence>
<evidence type="ECO:0000313" key="4">
    <source>
        <dbReference type="EMBL" id="CAK5272169.1"/>
    </source>
</evidence>
<evidence type="ECO:0000256" key="1">
    <source>
        <dbReference type="SAM" id="MobiDB-lite"/>
    </source>
</evidence>
<feature type="signal peptide" evidence="3">
    <location>
        <begin position="1"/>
        <end position="22"/>
    </location>
</feature>
<keyword evidence="2" id="KW-0472">Membrane</keyword>
<organism evidence="4 5">
    <name type="scientific">Mycena citricolor</name>
    <dbReference type="NCBI Taxonomy" id="2018698"/>
    <lineage>
        <taxon>Eukaryota</taxon>
        <taxon>Fungi</taxon>
        <taxon>Dikarya</taxon>
        <taxon>Basidiomycota</taxon>
        <taxon>Agaricomycotina</taxon>
        <taxon>Agaricomycetes</taxon>
        <taxon>Agaricomycetidae</taxon>
        <taxon>Agaricales</taxon>
        <taxon>Marasmiineae</taxon>
        <taxon>Mycenaceae</taxon>
        <taxon>Mycena</taxon>
    </lineage>
</organism>
<name>A0AAD2K0N1_9AGAR</name>
<proteinExistence type="predicted"/>
<dbReference type="EMBL" id="CAVNYO010000181">
    <property type="protein sequence ID" value="CAK5272169.1"/>
    <property type="molecule type" value="Genomic_DNA"/>
</dbReference>
<keyword evidence="2" id="KW-1133">Transmembrane helix</keyword>
<protein>
    <submittedName>
        <fullName evidence="4">Uncharacterized protein</fullName>
    </submittedName>
</protein>
<keyword evidence="3" id="KW-0732">Signal</keyword>
<comment type="caution">
    <text evidence="4">The sequence shown here is derived from an EMBL/GenBank/DDBJ whole genome shotgun (WGS) entry which is preliminary data.</text>
</comment>
<feature type="region of interest" description="Disordered" evidence="1">
    <location>
        <begin position="73"/>
        <end position="106"/>
    </location>
</feature>
<keyword evidence="5" id="KW-1185">Reference proteome</keyword>
<feature type="chain" id="PRO_5042034162" evidence="3">
    <location>
        <begin position="23"/>
        <end position="169"/>
    </location>
</feature>
<feature type="transmembrane region" description="Helical" evidence="2">
    <location>
        <begin position="128"/>
        <end position="150"/>
    </location>
</feature>
<sequence length="169" mass="18408">MSSMYCRLWVFTLLMVTGAALAAEHVHNKIPTGLVCAPAGLCEPCPADSLQEPFCQPFGNRRLMHCVNSTIPDPQRPTHPPGHARAPPFEKPWNAPPPASPHPLHSHEGETLAWAGCGRVVAQERADFLEFVACNILFAVVAVFGVFARARRMAARQARQLAARIGLGR</sequence>
<dbReference type="Proteomes" id="UP001295794">
    <property type="component" value="Unassembled WGS sequence"/>
</dbReference>
<accession>A0AAD2K0N1</accession>
<evidence type="ECO:0000313" key="5">
    <source>
        <dbReference type="Proteomes" id="UP001295794"/>
    </source>
</evidence>
<gene>
    <name evidence="4" type="ORF">MYCIT1_LOCUS17734</name>
</gene>
<evidence type="ECO:0000256" key="3">
    <source>
        <dbReference type="SAM" id="SignalP"/>
    </source>
</evidence>